<accession>A0A7E4V979</accession>
<reference evidence="2" key="2">
    <citation type="submission" date="2020-10" db="UniProtKB">
        <authorList>
            <consortium name="WormBaseParasite"/>
        </authorList>
    </citation>
    <scope>IDENTIFICATION</scope>
</reference>
<dbReference type="Proteomes" id="UP000492821">
    <property type="component" value="Unassembled WGS sequence"/>
</dbReference>
<evidence type="ECO:0000313" key="1">
    <source>
        <dbReference type="Proteomes" id="UP000492821"/>
    </source>
</evidence>
<keyword evidence="1" id="KW-1185">Reference proteome</keyword>
<name>A0A7E4V979_PANRE</name>
<sequence length="139" mass="15943">MVLAVAIAICGYRQINATGRFPSLRKLKASGHPKHIGNLLYISFYDVIDHYDDLRKQYNRNVKQHAMNGQLRMPKTMHMLPWLTPLEAILTGQKVSQTDVLDVINVSDNVQQILITHEITCYVNNLRNHADQCKYCAFC</sequence>
<dbReference type="AlphaFoldDB" id="A0A7E4V979"/>
<proteinExistence type="predicted"/>
<evidence type="ECO:0000313" key="2">
    <source>
        <dbReference type="WBParaSite" id="Pan_g17630.t1"/>
    </source>
</evidence>
<reference evidence="1" key="1">
    <citation type="journal article" date="2013" name="Genetics">
        <title>The draft genome and transcriptome of Panagrellus redivivus are shaped by the harsh demands of a free-living lifestyle.</title>
        <authorList>
            <person name="Srinivasan J."/>
            <person name="Dillman A.R."/>
            <person name="Macchietto M.G."/>
            <person name="Heikkinen L."/>
            <person name="Lakso M."/>
            <person name="Fracchia K.M."/>
            <person name="Antoshechkin I."/>
            <person name="Mortazavi A."/>
            <person name="Wong G."/>
            <person name="Sternberg P.W."/>
        </authorList>
    </citation>
    <scope>NUCLEOTIDE SEQUENCE [LARGE SCALE GENOMIC DNA]</scope>
    <source>
        <strain evidence="1">MT8872</strain>
    </source>
</reference>
<protein>
    <submittedName>
        <fullName evidence="2">Cytochrome P450</fullName>
    </submittedName>
</protein>
<dbReference type="WBParaSite" id="Pan_g17630.t1">
    <property type="protein sequence ID" value="Pan_g17630.t1"/>
    <property type="gene ID" value="Pan_g17630"/>
</dbReference>
<organism evidence="1 2">
    <name type="scientific">Panagrellus redivivus</name>
    <name type="common">Microworm</name>
    <dbReference type="NCBI Taxonomy" id="6233"/>
    <lineage>
        <taxon>Eukaryota</taxon>
        <taxon>Metazoa</taxon>
        <taxon>Ecdysozoa</taxon>
        <taxon>Nematoda</taxon>
        <taxon>Chromadorea</taxon>
        <taxon>Rhabditida</taxon>
        <taxon>Tylenchina</taxon>
        <taxon>Panagrolaimomorpha</taxon>
        <taxon>Panagrolaimoidea</taxon>
        <taxon>Panagrolaimidae</taxon>
        <taxon>Panagrellus</taxon>
    </lineage>
</organism>